<dbReference type="SUPFAM" id="SSF53756">
    <property type="entry name" value="UDP-Glycosyltransferase/glycogen phosphorylase"/>
    <property type="match status" value="1"/>
</dbReference>
<dbReference type="EMBL" id="FNDO01000013">
    <property type="protein sequence ID" value="SDH77819.1"/>
    <property type="molecule type" value="Genomic_DNA"/>
</dbReference>
<reference evidence="1 2" key="1">
    <citation type="submission" date="2016-10" db="EMBL/GenBank/DDBJ databases">
        <authorList>
            <person name="de Groot N.N."/>
        </authorList>
    </citation>
    <scope>NUCLEOTIDE SEQUENCE [LARGE SCALE GENOMIC DNA]</scope>
    <source>
        <strain evidence="1 2">NLAE-zl-C57</strain>
    </source>
</reference>
<sequence>MKILYIGAPVNYQLWKEGKNPSHWLYGACEMEEEGHEVIWAKEAVELWNDVKLLCKYRPELVFIPNLNLKAHALLLSFSVLGFIRTPIFAYLHHTPKVTKGFKAFFYRFLLSGVKHLFFLSELSMKETIERNLVKGDKCSMPGWGADEEFYNRVTKSDNGFFVSTGKEQRDFDILIEAFKRTDASLKIITCKSHAGNNFEKLPEICKEIPNIEVVITENSGDVYPQMINAMANAKALVCPLLQNKLNYCVGLSTIVDAEGLRKPLIITRNPYHSRKRLEPFCVVETVDEWVKAIHEVQSSSVEIFHSLCNMRECYANMKPVLFNR</sequence>
<dbReference type="Proteomes" id="UP000181870">
    <property type="component" value="Unassembled WGS sequence"/>
</dbReference>
<evidence type="ECO:0008006" key="3">
    <source>
        <dbReference type="Google" id="ProtNLM"/>
    </source>
</evidence>
<protein>
    <recommendedName>
        <fullName evidence="3">Glycosyltransferase family 1 protein</fullName>
    </recommendedName>
</protein>
<proteinExistence type="predicted"/>
<accession>A0A1G8F738</accession>
<evidence type="ECO:0000313" key="1">
    <source>
        <dbReference type="EMBL" id="SDH77819.1"/>
    </source>
</evidence>
<dbReference type="AlphaFoldDB" id="A0A1G8F738"/>
<name>A0A1G8F738_BACOV</name>
<organism evidence="1 2">
    <name type="scientific">Bacteroides ovatus</name>
    <dbReference type="NCBI Taxonomy" id="28116"/>
    <lineage>
        <taxon>Bacteria</taxon>
        <taxon>Pseudomonadati</taxon>
        <taxon>Bacteroidota</taxon>
        <taxon>Bacteroidia</taxon>
        <taxon>Bacteroidales</taxon>
        <taxon>Bacteroidaceae</taxon>
        <taxon>Bacteroides</taxon>
    </lineage>
</organism>
<gene>
    <name evidence="1" type="ORF">SAMN05192582_101322</name>
</gene>
<evidence type="ECO:0000313" key="2">
    <source>
        <dbReference type="Proteomes" id="UP000181870"/>
    </source>
</evidence>
<dbReference type="RefSeq" id="WP_074637038.1">
    <property type="nucleotide sequence ID" value="NZ_FNDO01000013.1"/>
</dbReference>